<proteinExistence type="inferred from homology"/>
<dbReference type="CDD" id="cd07043">
    <property type="entry name" value="STAS_anti-anti-sigma_factors"/>
    <property type="match status" value="1"/>
</dbReference>
<gene>
    <name evidence="4" type="ORF">Ade02nite_87520</name>
</gene>
<dbReference type="NCBIfam" id="TIGR00377">
    <property type="entry name" value="ant_ant_sig"/>
    <property type="match status" value="1"/>
</dbReference>
<protein>
    <recommendedName>
        <fullName evidence="2">Anti-sigma factor antagonist</fullName>
    </recommendedName>
</protein>
<evidence type="ECO:0000259" key="3">
    <source>
        <dbReference type="PROSITE" id="PS50801"/>
    </source>
</evidence>
<dbReference type="InterPro" id="IPR036513">
    <property type="entry name" value="STAS_dom_sf"/>
</dbReference>
<dbReference type="EMBL" id="BOMI01000186">
    <property type="protein sequence ID" value="GID80111.1"/>
    <property type="molecule type" value="Genomic_DNA"/>
</dbReference>
<dbReference type="Gene3D" id="3.30.750.24">
    <property type="entry name" value="STAS domain"/>
    <property type="match status" value="1"/>
</dbReference>
<dbReference type="Proteomes" id="UP000609879">
    <property type="component" value="Unassembled WGS sequence"/>
</dbReference>
<keyword evidence="5" id="KW-1185">Reference proteome</keyword>
<comment type="similarity">
    <text evidence="1 2">Belongs to the anti-sigma-factor antagonist family.</text>
</comment>
<dbReference type="PROSITE" id="PS50801">
    <property type="entry name" value="STAS"/>
    <property type="match status" value="1"/>
</dbReference>
<organism evidence="4 5">
    <name type="scientific">Paractinoplanes deccanensis</name>
    <dbReference type="NCBI Taxonomy" id="113561"/>
    <lineage>
        <taxon>Bacteria</taxon>
        <taxon>Bacillati</taxon>
        <taxon>Actinomycetota</taxon>
        <taxon>Actinomycetes</taxon>
        <taxon>Micromonosporales</taxon>
        <taxon>Micromonosporaceae</taxon>
        <taxon>Paractinoplanes</taxon>
    </lineage>
</organism>
<dbReference type="PANTHER" id="PTHR33495">
    <property type="entry name" value="ANTI-SIGMA FACTOR ANTAGONIST TM_1081-RELATED-RELATED"/>
    <property type="match status" value="1"/>
</dbReference>
<accession>A0ABQ3YJD5</accession>
<feature type="domain" description="STAS" evidence="3">
    <location>
        <begin position="11"/>
        <end position="102"/>
    </location>
</feature>
<dbReference type="PANTHER" id="PTHR33495:SF2">
    <property type="entry name" value="ANTI-SIGMA FACTOR ANTAGONIST TM_1081-RELATED"/>
    <property type="match status" value="1"/>
</dbReference>
<dbReference type="InterPro" id="IPR003658">
    <property type="entry name" value="Anti-sigma_ant"/>
</dbReference>
<reference evidence="4 5" key="1">
    <citation type="submission" date="2021-01" db="EMBL/GenBank/DDBJ databases">
        <title>Whole genome shotgun sequence of Actinoplanes deccanensis NBRC 13994.</title>
        <authorList>
            <person name="Komaki H."/>
            <person name="Tamura T."/>
        </authorList>
    </citation>
    <scope>NUCLEOTIDE SEQUENCE [LARGE SCALE GENOMIC DNA]</scope>
    <source>
        <strain evidence="4 5">NBRC 13994</strain>
    </source>
</reference>
<evidence type="ECO:0000313" key="5">
    <source>
        <dbReference type="Proteomes" id="UP000609879"/>
    </source>
</evidence>
<comment type="caution">
    <text evidence="4">The sequence shown here is derived from an EMBL/GenBank/DDBJ whole genome shotgun (WGS) entry which is preliminary data.</text>
</comment>
<evidence type="ECO:0000313" key="4">
    <source>
        <dbReference type="EMBL" id="GID80111.1"/>
    </source>
</evidence>
<evidence type="ECO:0000256" key="1">
    <source>
        <dbReference type="ARBA" id="ARBA00009013"/>
    </source>
</evidence>
<name>A0ABQ3YJD5_9ACTN</name>
<evidence type="ECO:0000256" key="2">
    <source>
        <dbReference type="RuleBase" id="RU003749"/>
    </source>
</evidence>
<dbReference type="InterPro" id="IPR002645">
    <property type="entry name" value="STAS_dom"/>
</dbReference>
<dbReference type="SUPFAM" id="SSF52091">
    <property type="entry name" value="SpoIIaa-like"/>
    <property type="match status" value="1"/>
</dbReference>
<dbReference type="RefSeq" id="WP_203777112.1">
    <property type="nucleotide sequence ID" value="NZ_BAAABO010000024.1"/>
</dbReference>
<dbReference type="Pfam" id="PF01740">
    <property type="entry name" value="STAS"/>
    <property type="match status" value="1"/>
</dbReference>
<sequence length="102" mass="10734">MIVSTCGTSAGTIHLAAAGEVDLGTVDDLTMALARAISTEGAVAIVIDFSEVTFCDSSGLHALDRAYHEAHVRGLVFRLTNPQHNVRRLLEVTGLAEQLTGS</sequence>